<dbReference type="OrthoDB" id="5236890at2759"/>
<name>A0A9W8YKU7_9PEZI</name>
<comment type="caution">
    <text evidence="3">The sequence shown here is derived from an EMBL/GenBank/DDBJ whole genome shotgun (WGS) entry which is preliminary data.</text>
</comment>
<feature type="compositionally biased region" description="Low complexity" evidence="1">
    <location>
        <begin position="96"/>
        <end position="112"/>
    </location>
</feature>
<accession>A0A9W8YKU7</accession>
<protein>
    <submittedName>
        <fullName evidence="3">Uncharacterized protein</fullName>
    </submittedName>
</protein>
<feature type="transmembrane region" description="Helical" evidence="2">
    <location>
        <begin position="20"/>
        <end position="38"/>
    </location>
</feature>
<keyword evidence="2" id="KW-0472">Membrane</keyword>
<evidence type="ECO:0000313" key="3">
    <source>
        <dbReference type="EMBL" id="KAJ4385816.1"/>
    </source>
</evidence>
<proteinExistence type="predicted"/>
<keyword evidence="2" id="KW-0812">Transmembrane</keyword>
<feature type="region of interest" description="Disordered" evidence="1">
    <location>
        <begin position="75"/>
        <end position="112"/>
    </location>
</feature>
<evidence type="ECO:0000256" key="2">
    <source>
        <dbReference type="SAM" id="Phobius"/>
    </source>
</evidence>
<sequence>MNPGHPDEGDDKPWFKKKTLWASVATVATVVALLPASVSAKGSREAAAASMEAAQASKRSANAVEKSANAVVNTSIAQGHMDDRGRYLGPTEHLSGSKTKSAAAAGRSMVKR</sequence>
<dbReference type="EMBL" id="JAPEVB010000007">
    <property type="protein sequence ID" value="KAJ4385816.1"/>
    <property type="molecule type" value="Genomic_DNA"/>
</dbReference>
<evidence type="ECO:0000313" key="4">
    <source>
        <dbReference type="Proteomes" id="UP001140453"/>
    </source>
</evidence>
<dbReference type="AlphaFoldDB" id="A0A9W8YKU7"/>
<keyword evidence="4" id="KW-1185">Reference proteome</keyword>
<organism evidence="3 4">
    <name type="scientific">Gnomoniopsis smithogilvyi</name>
    <dbReference type="NCBI Taxonomy" id="1191159"/>
    <lineage>
        <taxon>Eukaryota</taxon>
        <taxon>Fungi</taxon>
        <taxon>Dikarya</taxon>
        <taxon>Ascomycota</taxon>
        <taxon>Pezizomycotina</taxon>
        <taxon>Sordariomycetes</taxon>
        <taxon>Sordariomycetidae</taxon>
        <taxon>Diaporthales</taxon>
        <taxon>Gnomoniaceae</taxon>
        <taxon>Gnomoniopsis</taxon>
    </lineage>
</organism>
<gene>
    <name evidence="3" type="ORF">N0V93_010247</name>
</gene>
<keyword evidence="2" id="KW-1133">Transmembrane helix</keyword>
<evidence type="ECO:0000256" key="1">
    <source>
        <dbReference type="SAM" id="MobiDB-lite"/>
    </source>
</evidence>
<dbReference type="Proteomes" id="UP001140453">
    <property type="component" value="Unassembled WGS sequence"/>
</dbReference>
<reference evidence="3" key="1">
    <citation type="submission" date="2022-10" db="EMBL/GenBank/DDBJ databases">
        <title>Tapping the CABI collections for fungal endophytes: first genome assemblies for Collariella, Neodidymelliopsis, Ascochyta clinopodiicola, Didymella pomorum, Didymosphaeria variabile, Neocosmospora piperis and Neocucurbitaria cava.</title>
        <authorList>
            <person name="Hill R."/>
        </authorList>
    </citation>
    <scope>NUCLEOTIDE SEQUENCE</scope>
    <source>
        <strain evidence="3">IMI 355082</strain>
    </source>
</reference>